<dbReference type="SUPFAM" id="SSF82171">
    <property type="entry name" value="DPP6 N-terminal domain-like"/>
    <property type="match status" value="1"/>
</dbReference>
<dbReference type="SMART" id="SM00320">
    <property type="entry name" value="WD40"/>
    <property type="match status" value="6"/>
</dbReference>
<name>A0ABP0RLN3_9DINO</name>
<evidence type="ECO:0000259" key="8">
    <source>
        <dbReference type="Pfam" id="PF15911"/>
    </source>
</evidence>
<feature type="domain" description="WDR19 first beta-propeller" evidence="9">
    <location>
        <begin position="18"/>
        <end position="347"/>
    </location>
</feature>
<dbReference type="EMBL" id="CAXAMM010041785">
    <property type="protein sequence ID" value="CAK9101199.1"/>
    <property type="molecule type" value="Genomic_DNA"/>
</dbReference>
<dbReference type="Gene3D" id="2.130.10.10">
    <property type="entry name" value="YVTN repeat-like/Quinoprotein amine dehydrogenase"/>
    <property type="match status" value="2"/>
</dbReference>
<feature type="domain" description="IF140/IFT172/WDR19 TPR" evidence="10">
    <location>
        <begin position="947"/>
        <end position="1107"/>
    </location>
</feature>
<dbReference type="Pfam" id="PF24762">
    <property type="entry name" value="TPR_IF140-IFT172"/>
    <property type="match status" value="1"/>
</dbReference>
<keyword evidence="3" id="KW-0677">Repeat</keyword>
<keyword evidence="12" id="KW-1185">Reference proteome</keyword>
<dbReference type="InterPro" id="IPR056168">
    <property type="entry name" value="TPR_IF140/IFT172/WDR19"/>
</dbReference>
<evidence type="ECO:0000256" key="4">
    <source>
        <dbReference type="ARBA" id="ARBA00022803"/>
    </source>
</evidence>
<feature type="domain" description="WDR19 WD40 repeat" evidence="8">
    <location>
        <begin position="367"/>
        <end position="662"/>
    </location>
</feature>
<evidence type="ECO:0000256" key="7">
    <source>
        <dbReference type="SAM" id="MobiDB-lite"/>
    </source>
</evidence>
<comment type="caution">
    <text evidence="11">The sequence shown here is derived from an EMBL/GenBank/DDBJ whole genome shotgun (WGS) entry which is preliminary data.</text>
</comment>
<reference evidence="11 12" key="1">
    <citation type="submission" date="2024-02" db="EMBL/GenBank/DDBJ databases">
        <authorList>
            <person name="Chen Y."/>
            <person name="Shah S."/>
            <person name="Dougan E. K."/>
            <person name="Thang M."/>
            <person name="Chan C."/>
        </authorList>
    </citation>
    <scope>NUCLEOTIDE SEQUENCE [LARGE SCALE GENOMIC DNA]</scope>
</reference>
<sequence length="1415" mass="157299">MKALFELDEQAHGRGAVDFAWQRDGSFLASCGSNGLVQVVDRHGQQVDEVRLKSRAAVLCMDWDKDGDLLAVLQEKSSSVALYDLKTRRLSQLDINVKDPRFLRWSRTGPQLAVGSGNGTLLLYRKDTLRQETVVGKHSGAIVCGAWSEQDNMLALGAEDKTVTLTNAEGSTEDQFNLKGTPSRMRFAPKRSKKGVSESKEGGTTAWTLCVQVKGEMLVLYAVNGKPMELSFQSRYGKIVSFDWLSNEVLVVGFSVGVVVAVSTDVNDLGKELFSERLHRTSLTDLVVSPSLERVASCGDSTVHIVDTSTWKKVKSDSLSLENDEGQLASMSWTEDGQILSVGTRTGRLYSFLSKMPMVHDTSGVNIAYLCSLKEIAVVNALDMQRGVRVTPIRVPVEIEPSFVALGHDHIAVGMNNRVWFYRFQENPDPNQTDALMNEQEYLTSVDALKMSEQYSAALCSGQIFLHAIEADNGADPHSEVLPPPESSEATCIAMTSNFLFFGCADGSIEVYSLHDRALMAGCGFRHESAIRQIFPNPVGTRVIFVDECGSGFLYNPVEKQLCEIPDLSAETRNVLWDGLDPCVFVAADQFELSTFVYSPLTINGPEVNKIGPLEVHENGDIAMDALSTQLPSGYVAITSFAGIVTCQTPASQLGKVMLGSHEALHTMERSQEAFENKFRQSLALRKLQDAWNMGLAIKSRPHWLALSGRAMEEMNIDMAIRVWRKLGDAGMVMALERVRFVEDKFLLAGHIAQLFGDYAQAQEFFLSSPVPGAALEMRKDLLHWEQALKLAEKVDPSQIPSISVEYAQQLEFKGDYRASLDMYQSALGGLPESGSSDNRSPKKTKEESKEDEHVEQGVDVACRNARENCLAGITRMTLRVGNIPRGVAMAVDSKDEALCKECAEILVSLKQFPDAATLFEKAGLYEESASIYIKAKNYAAAQPLLEKVTAPKLHLQFARAKEAEKDFRTAMQEYEKGKDMDSVIRLCLDHLDQPEKAFAIVRKFQSATGADMAARYCQGVNDFRGAIEFLLLAKRTEDAFELATAHDTMEVFESALGGDGTPEEYANVAKYYETKQEADKAAEFYAICGQFHKALKLYLQCGELEKATDVVGRARSDMLTHTLIDFLMGDTTGVIQDPVHIFRLYMALGNYPQAARTAMVIAQQERESGNYKSAHTTLYETHRELEARNIRVPQSLRSAFLLLHSYLIVRKRISIGDHLGAARLLSRVAKSISKFPTHVVKILTLAVIECQRAGLKKTAFEYASRLMRPEHRSDVEAKYRTRLEAIVRKRGKTELEDVEDARSESPYASDMVCNFDLMCPRTKNHIPFCIITGRHMVLDDWCICPNSKLPALYSEYVHFLQTVSKEEERVDPILGKPISVGELRRLDDPKPYLAYFASSTDEEEDDEDAAENDA</sequence>
<dbReference type="InterPro" id="IPR001680">
    <property type="entry name" value="WD40_rpt"/>
</dbReference>
<dbReference type="Proteomes" id="UP001642464">
    <property type="component" value="Unassembled WGS sequence"/>
</dbReference>
<accession>A0ABP0RLN3</accession>
<organism evidence="11 12">
    <name type="scientific">Durusdinium trenchii</name>
    <dbReference type="NCBI Taxonomy" id="1381693"/>
    <lineage>
        <taxon>Eukaryota</taxon>
        <taxon>Sar</taxon>
        <taxon>Alveolata</taxon>
        <taxon>Dinophyceae</taxon>
        <taxon>Suessiales</taxon>
        <taxon>Symbiodiniaceae</taxon>
        <taxon>Durusdinium</taxon>
    </lineage>
</organism>
<evidence type="ECO:0000256" key="5">
    <source>
        <dbReference type="ARBA" id="ARBA00023069"/>
    </source>
</evidence>
<dbReference type="InterPro" id="IPR011990">
    <property type="entry name" value="TPR-like_helical_dom_sf"/>
</dbReference>
<evidence type="ECO:0000256" key="1">
    <source>
        <dbReference type="ARBA" id="ARBA00004138"/>
    </source>
</evidence>
<dbReference type="Gene3D" id="1.25.40.470">
    <property type="match status" value="2"/>
</dbReference>
<evidence type="ECO:0000313" key="12">
    <source>
        <dbReference type="Proteomes" id="UP001642464"/>
    </source>
</evidence>
<dbReference type="InterPro" id="IPR039468">
    <property type="entry name" value="WDR19_WD40_rpt"/>
</dbReference>
<keyword evidence="4" id="KW-0802">TPR repeat</keyword>
<comment type="subcellular location">
    <subcellularLocation>
        <location evidence="1">Cell projection</location>
        <location evidence="1">Cilium</location>
    </subcellularLocation>
</comment>
<proteinExistence type="predicted"/>
<gene>
    <name evidence="11" type="ORF">SCF082_LOCUS47332</name>
</gene>
<dbReference type="PANTHER" id="PTHR14920">
    <property type="entry name" value="OSMOTIC AVOIDANCE ABNORMAL PROTEIN 1/WD REPEAT MEMBRANE PROTEIN"/>
    <property type="match status" value="1"/>
</dbReference>
<dbReference type="PANTHER" id="PTHR14920:SF0">
    <property type="entry name" value="WD REPEAT DOMAIN 19"/>
    <property type="match status" value="1"/>
</dbReference>
<dbReference type="InterPro" id="IPR057855">
    <property type="entry name" value="Beta-prop_WDR19_1st"/>
</dbReference>
<keyword evidence="5" id="KW-0969">Cilium</keyword>
<dbReference type="InterPro" id="IPR040379">
    <property type="entry name" value="WDR19/dyf-2"/>
</dbReference>
<dbReference type="Pfam" id="PF23389">
    <property type="entry name" value="Beta-prop_WDR19_1st"/>
    <property type="match status" value="1"/>
</dbReference>
<feature type="compositionally biased region" description="Basic and acidic residues" evidence="7">
    <location>
        <begin position="840"/>
        <end position="856"/>
    </location>
</feature>
<dbReference type="SUPFAM" id="SSF50978">
    <property type="entry name" value="WD40 repeat-like"/>
    <property type="match status" value="1"/>
</dbReference>
<evidence type="ECO:0000256" key="3">
    <source>
        <dbReference type="ARBA" id="ARBA00022737"/>
    </source>
</evidence>
<keyword evidence="2" id="KW-0853">WD repeat</keyword>
<dbReference type="InterPro" id="IPR036322">
    <property type="entry name" value="WD40_repeat_dom_sf"/>
</dbReference>
<keyword evidence="6" id="KW-0966">Cell projection</keyword>
<protein>
    <submittedName>
        <fullName evidence="11">WD repeat-containing protein 19 (Intraflagellar transport 144 homolog)</fullName>
    </submittedName>
</protein>
<feature type="region of interest" description="Disordered" evidence="7">
    <location>
        <begin position="829"/>
        <end position="856"/>
    </location>
</feature>
<evidence type="ECO:0000313" key="11">
    <source>
        <dbReference type="EMBL" id="CAK9101199.1"/>
    </source>
</evidence>
<dbReference type="SUPFAM" id="SSF48452">
    <property type="entry name" value="TPR-like"/>
    <property type="match status" value="1"/>
</dbReference>
<dbReference type="InterPro" id="IPR015943">
    <property type="entry name" value="WD40/YVTN_repeat-like_dom_sf"/>
</dbReference>
<evidence type="ECO:0000259" key="9">
    <source>
        <dbReference type="Pfam" id="PF23389"/>
    </source>
</evidence>
<evidence type="ECO:0000259" key="10">
    <source>
        <dbReference type="Pfam" id="PF24762"/>
    </source>
</evidence>
<dbReference type="Pfam" id="PF15911">
    <property type="entry name" value="Beta-prop_WDR19_2nd"/>
    <property type="match status" value="1"/>
</dbReference>
<evidence type="ECO:0000256" key="6">
    <source>
        <dbReference type="ARBA" id="ARBA00023273"/>
    </source>
</evidence>
<evidence type="ECO:0000256" key="2">
    <source>
        <dbReference type="ARBA" id="ARBA00022574"/>
    </source>
</evidence>